<keyword evidence="2" id="KW-0238">DNA-binding</keyword>
<feature type="domain" description="HTH crp-type" evidence="5">
    <location>
        <begin position="163"/>
        <end position="237"/>
    </location>
</feature>
<keyword evidence="7" id="KW-1185">Reference proteome</keyword>
<dbReference type="SUPFAM" id="SSF51206">
    <property type="entry name" value="cAMP-binding domain-like"/>
    <property type="match status" value="1"/>
</dbReference>
<dbReference type="InterPro" id="IPR018490">
    <property type="entry name" value="cNMP-bd_dom_sf"/>
</dbReference>
<evidence type="ECO:0000256" key="3">
    <source>
        <dbReference type="ARBA" id="ARBA00023163"/>
    </source>
</evidence>
<sequence length="246" mass="26962">MSGNPVRANCARPHHCSADVRMEVMARSPLTRELAVDEHRELDRHLSAWSWGEGQPILLAGDEATGSYLVVSGRVRVTRDTIDGRGITVDLAAPGDVIGPLGTAPAEAVDSAWAMETTCALYLPADSLAEVVEEHPRLALALLRMQQDRLAQSRERDIGRTTRSVEQRVGAVLRRLDDKLGHRREDGSSLLQIRLRRDDIAGMAGTTLESASRAMSKMKRFGLIDSGREWVAIVDHAGLDELIDRG</sequence>
<dbReference type="AlphaFoldDB" id="M1P0L0"/>
<gene>
    <name evidence="6" type="ORF">A605_11610</name>
</gene>
<dbReference type="GO" id="GO:0006355">
    <property type="term" value="P:regulation of DNA-templated transcription"/>
    <property type="evidence" value="ECO:0007669"/>
    <property type="project" value="InterPro"/>
</dbReference>
<dbReference type="InterPro" id="IPR000595">
    <property type="entry name" value="cNMP-bd_dom"/>
</dbReference>
<evidence type="ECO:0000259" key="5">
    <source>
        <dbReference type="PROSITE" id="PS51063"/>
    </source>
</evidence>
<proteinExistence type="predicted"/>
<keyword evidence="3" id="KW-0804">Transcription</keyword>
<dbReference type="eggNOG" id="COG0664">
    <property type="taxonomic scope" value="Bacteria"/>
</dbReference>
<keyword evidence="1" id="KW-0805">Transcription regulation</keyword>
<name>M1P0L0_9CORY</name>
<dbReference type="Pfam" id="PF00027">
    <property type="entry name" value="cNMP_binding"/>
    <property type="match status" value="1"/>
</dbReference>
<dbReference type="Pfam" id="PF13545">
    <property type="entry name" value="HTH_Crp_2"/>
    <property type="match status" value="1"/>
</dbReference>
<dbReference type="PROSITE" id="PS51063">
    <property type="entry name" value="HTH_CRP_2"/>
    <property type="match status" value="1"/>
</dbReference>
<dbReference type="Gene3D" id="2.60.120.10">
    <property type="entry name" value="Jelly Rolls"/>
    <property type="match status" value="1"/>
</dbReference>
<dbReference type="PATRIC" id="fig|1121362.3.peg.2354"/>
<dbReference type="SMART" id="SM00100">
    <property type="entry name" value="cNMP"/>
    <property type="match status" value="1"/>
</dbReference>
<organism evidence="6 7">
    <name type="scientific">Corynebacterium halotolerans YIM 70093 = DSM 44683</name>
    <dbReference type="NCBI Taxonomy" id="1121362"/>
    <lineage>
        <taxon>Bacteria</taxon>
        <taxon>Bacillati</taxon>
        <taxon>Actinomycetota</taxon>
        <taxon>Actinomycetes</taxon>
        <taxon>Mycobacteriales</taxon>
        <taxon>Corynebacteriaceae</taxon>
        <taxon>Corynebacterium</taxon>
    </lineage>
</organism>
<evidence type="ECO:0000313" key="6">
    <source>
        <dbReference type="EMBL" id="AGF73320.1"/>
    </source>
</evidence>
<dbReference type="CDD" id="cd00038">
    <property type="entry name" value="CAP_ED"/>
    <property type="match status" value="1"/>
</dbReference>
<dbReference type="InterPro" id="IPR014710">
    <property type="entry name" value="RmlC-like_jellyroll"/>
</dbReference>
<dbReference type="Gene3D" id="1.10.10.10">
    <property type="entry name" value="Winged helix-like DNA-binding domain superfamily/Winged helix DNA-binding domain"/>
    <property type="match status" value="1"/>
</dbReference>
<dbReference type="InterPro" id="IPR036390">
    <property type="entry name" value="WH_DNA-bd_sf"/>
</dbReference>
<dbReference type="InterPro" id="IPR036388">
    <property type="entry name" value="WH-like_DNA-bd_sf"/>
</dbReference>
<evidence type="ECO:0000259" key="4">
    <source>
        <dbReference type="PROSITE" id="PS50042"/>
    </source>
</evidence>
<dbReference type="EMBL" id="CP003697">
    <property type="protein sequence ID" value="AGF73320.1"/>
    <property type="molecule type" value="Genomic_DNA"/>
</dbReference>
<dbReference type="InterPro" id="IPR012318">
    <property type="entry name" value="HTH_CRP"/>
</dbReference>
<dbReference type="SMART" id="SM00419">
    <property type="entry name" value="HTH_CRP"/>
    <property type="match status" value="1"/>
</dbReference>
<evidence type="ECO:0000256" key="1">
    <source>
        <dbReference type="ARBA" id="ARBA00023015"/>
    </source>
</evidence>
<dbReference type="KEGG" id="chn:A605_11610"/>
<dbReference type="GO" id="GO:0003677">
    <property type="term" value="F:DNA binding"/>
    <property type="evidence" value="ECO:0007669"/>
    <property type="project" value="UniProtKB-KW"/>
</dbReference>
<dbReference type="HOGENOM" id="CLU_075053_3_1_11"/>
<dbReference type="Proteomes" id="UP000011723">
    <property type="component" value="Chromosome"/>
</dbReference>
<protein>
    <submittedName>
        <fullName evidence="6">Transcriptional regulator</fullName>
    </submittedName>
</protein>
<feature type="domain" description="Cyclic nucleotide-binding" evidence="4">
    <location>
        <begin position="30"/>
        <end position="102"/>
    </location>
</feature>
<dbReference type="STRING" id="1121362.A605_11610"/>
<dbReference type="SUPFAM" id="SSF46785">
    <property type="entry name" value="Winged helix' DNA-binding domain"/>
    <property type="match status" value="1"/>
</dbReference>
<dbReference type="RefSeq" id="WP_015401736.1">
    <property type="nucleotide sequence ID" value="NC_020302.1"/>
</dbReference>
<evidence type="ECO:0000313" key="7">
    <source>
        <dbReference type="Proteomes" id="UP000011723"/>
    </source>
</evidence>
<evidence type="ECO:0000256" key="2">
    <source>
        <dbReference type="ARBA" id="ARBA00023125"/>
    </source>
</evidence>
<accession>M1P0L0</accession>
<dbReference type="PROSITE" id="PS50042">
    <property type="entry name" value="CNMP_BINDING_3"/>
    <property type="match status" value="1"/>
</dbReference>
<reference evidence="6 7" key="1">
    <citation type="journal article" date="2012" name="Stand. Genomic Sci.">
        <title>Genome sequence of the halotolerant bacterium Corynebacterium halotolerans type strain YIM 70093(T) (= DSM 44683(T)).</title>
        <authorList>
            <person name="Ruckert C."/>
            <person name="Albersmeier A."/>
            <person name="Al-Dilaimi A."/>
            <person name="Niehaus K."/>
            <person name="Szczepanowski R."/>
            <person name="Kalinowski J."/>
        </authorList>
    </citation>
    <scope>NUCLEOTIDE SEQUENCE [LARGE SCALE GENOMIC DNA]</scope>
    <source>
        <strain evidence="6">YIM 70093</strain>
    </source>
</reference>